<dbReference type="GO" id="GO:0052851">
    <property type="term" value="F:ferric-chelate reductase (NADPH) activity"/>
    <property type="evidence" value="ECO:0007669"/>
    <property type="project" value="UniProtKB-EC"/>
</dbReference>
<dbReference type="Gene3D" id="3.40.50.80">
    <property type="entry name" value="Nucleotide-binding domain of ferredoxin-NADP reductase (FNR) module"/>
    <property type="match status" value="2"/>
</dbReference>
<dbReference type="Pfam" id="PF08030">
    <property type="entry name" value="NAD_binding_6"/>
    <property type="match status" value="1"/>
</dbReference>
<keyword evidence="10" id="KW-0406">Ion transport</keyword>
<keyword evidence="12" id="KW-0325">Glycoprotein</keyword>
<keyword evidence="11 15" id="KW-0472">Membrane</keyword>
<accession>A0A9P8I4L9</accession>
<evidence type="ECO:0000256" key="4">
    <source>
        <dbReference type="ARBA" id="ARBA00022448"/>
    </source>
</evidence>
<dbReference type="InterPro" id="IPR039261">
    <property type="entry name" value="FNR_nucleotide-bd"/>
</dbReference>
<dbReference type="Pfam" id="PF08022">
    <property type="entry name" value="FAD_binding_8"/>
    <property type="match status" value="1"/>
</dbReference>
<evidence type="ECO:0000256" key="6">
    <source>
        <dbReference type="ARBA" id="ARBA00022692"/>
    </source>
</evidence>
<evidence type="ECO:0000256" key="1">
    <source>
        <dbReference type="ARBA" id="ARBA00004651"/>
    </source>
</evidence>
<reference evidence="17" key="1">
    <citation type="submission" date="2021-03" db="EMBL/GenBank/DDBJ databases">
        <title>Comparative genomics and phylogenomic investigation of the class Geoglossomycetes provide insights into ecological specialization and systematics.</title>
        <authorList>
            <person name="Melie T."/>
            <person name="Pirro S."/>
            <person name="Miller A.N."/>
            <person name="Quandt A."/>
        </authorList>
    </citation>
    <scope>NUCLEOTIDE SEQUENCE</scope>
    <source>
        <strain evidence="17">GBOQ0MN5Z8</strain>
    </source>
</reference>
<keyword evidence="18" id="KW-1185">Reference proteome</keyword>
<dbReference type="SUPFAM" id="SSF63380">
    <property type="entry name" value="Riboflavin synthase domain-like"/>
    <property type="match status" value="1"/>
</dbReference>
<dbReference type="AlphaFoldDB" id="A0A9P8I4L9"/>
<evidence type="ECO:0000256" key="13">
    <source>
        <dbReference type="ARBA" id="ARBA00048483"/>
    </source>
</evidence>
<evidence type="ECO:0000256" key="11">
    <source>
        <dbReference type="ARBA" id="ARBA00023136"/>
    </source>
</evidence>
<evidence type="ECO:0000313" key="17">
    <source>
        <dbReference type="EMBL" id="KAH0543190.1"/>
    </source>
</evidence>
<dbReference type="EC" id="1.16.1.9" evidence="3"/>
<dbReference type="GO" id="GO:0006826">
    <property type="term" value="P:iron ion transport"/>
    <property type="evidence" value="ECO:0007669"/>
    <property type="project" value="TreeGrafter"/>
</dbReference>
<dbReference type="GO" id="GO:0015677">
    <property type="term" value="P:copper ion import"/>
    <property type="evidence" value="ECO:0007669"/>
    <property type="project" value="TreeGrafter"/>
</dbReference>
<dbReference type="InterPro" id="IPR017938">
    <property type="entry name" value="Riboflavin_synthase-like_b-brl"/>
</dbReference>
<feature type="transmembrane region" description="Helical" evidence="15">
    <location>
        <begin position="134"/>
        <end position="152"/>
    </location>
</feature>
<dbReference type="Proteomes" id="UP000698800">
    <property type="component" value="Unassembled WGS sequence"/>
</dbReference>
<feature type="transmembrane region" description="Helical" evidence="15">
    <location>
        <begin position="66"/>
        <end position="84"/>
    </location>
</feature>
<evidence type="ECO:0000256" key="15">
    <source>
        <dbReference type="SAM" id="Phobius"/>
    </source>
</evidence>
<evidence type="ECO:0000313" key="18">
    <source>
        <dbReference type="Proteomes" id="UP000698800"/>
    </source>
</evidence>
<dbReference type="InterPro" id="IPR013112">
    <property type="entry name" value="FAD-bd_8"/>
</dbReference>
<protein>
    <recommendedName>
        <fullName evidence="3">ferric-chelate reductase (NADPH)</fullName>
        <ecNumber evidence="3">1.16.1.9</ecNumber>
    </recommendedName>
</protein>
<feature type="region of interest" description="Disordered" evidence="14">
    <location>
        <begin position="517"/>
        <end position="555"/>
    </location>
</feature>
<dbReference type="InterPro" id="IPR051410">
    <property type="entry name" value="Ferric/Cupric_Reductase"/>
</dbReference>
<dbReference type="EMBL" id="JAGHQL010000037">
    <property type="protein sequence ID" value="KAH0543190.1"/>
    <property type="molecule type" value="Genomic_DNA"/>
</dbReference>
<evidence type="ECO:0000256" key="14">
    <source>
        <dbReference type="SAM" id="MobiDB-lite"/>
    </source>
</evidence>
<evidence type="ECO:0000256" key="9">
    <source>
        <dbReference type="ARBA" id="ARBA00023002"/>
    </source>
</evidence>
<dbReference type="OrthoDB" id="3944240at2759"/>
<dbReference type="Pfam" id="PF01794">
    <property type="entry name" value="Ferric_reduct"/>
    <property type="match status" value="1"/>
</dbReference>
<feature type="transmembrane region" description="Helical" evidence="15">
    <location>
        <begin position="26"/>
        <end position="45"/>
    </location>
</feature>
<comment type="similarity">
    <text evidence="2">Belongs to the ferric reductase (FRE) family.</text>
</comment>
<keyword evidence="4" id="KW-0813">Transport</keyword>
<evidence type="ECO:0000259" key="16">
    <source>
        <dbReference type="PROSITE" id="PS51384"/>
    </source>
</evidence>
<evidence type="ECO:0000256" key="10">
    <source>
        <dbReference type="ARBA" id="ARBA00023065"/>
    </source>
</evidence>
<dbReference type="PANTHER" id="PTHR32361">
    <property type="entry name" value="FERRIC/CUPRIC REDUCTASE TRANSMEMBRANE COMPONENT"/>
    <property type="match status" value="1"/>
</dbReference>
<comment type="catalytic activity">
    <reaction evidence="13">
        <text>2 a Fe(II)-siderophore + NADP(+) + H(+) = 2 a Fe(III)-siderophore + NADPH</text>
        <dbReference type="Rhea" id="RHEA:28795"/>
        <dbReference type="Rhea" id="RHEA-COMP:11342"/>
        <dbReference type="Rhea" id="RHEA-COMP:11344"/>
        <dbReference type="ChEBI" id="CHEBI:15378"/>
        <dbReference type="ChEBI" id="CHEBI:29033"/>
        <dbReference type="ChEBI" id="CHEBI:29034"/>
        <dbReference type="ChEBI" id="CHEBI:57783"/>
        <dbReference type="ChEBI" id="CHEBI:58349"/>
        <dbReference type="EC" id="1.16.1.9"/>
    </reaction>
</comment>
<dbReference type="InterPro" id="IPR013130">
    <property type="entry name" value="Fe3_Rdtase_TM_dom"/>
</dbReference>
<keyword evidence="6 15" id="KW-0812">Transmembrane</keyword>
<dbReference type="PROSITE" id="PS51384">
    <property type="entry name" value="FAD_FR"/>
    <property type="match status" value="1"/>
</dbReference>
<keyword evidence="5" id="KW-1003">Cell membrane</keyword>
<dbReference type="PANTHER" id="PTHR32361:SF9">
    <property type="entry name" value="FERRIC REDUCTASE TRANSMEMBRANE COMPONENT 3-RELATED"/>
    <property type="match status" value="1"/>
</dbReference>
<proteinExistence type="inferred from homology"/>
<dbReference type="SFLD" id="SFLDG01168">
    <property type="entry name" value="Ferric_reductase_subgroup_(FRE"/>
    <property type="match status" value="1"/>
</dbReference>
<feature type="transmembrane region" description="Helical" evidence="15">
    <location>
        <begin position="104"/>
        <end position="122"/>
    </location>
</feature>
<gene>
    <name evidence="17" type="ORF">FGG08_002451</name>
</gene>
<keyword evidence="9" id="KW-0560">Oxidoreductase</keyword>
<evidence type="ECO:0000256" key="7">
    <source>
        <dbReference type="ARBA" id="ARBA00022982"/>
    </source>
</evidence>
<feature type="transmembrane region" description="Helical" evidence="15">
    <location>
        <begin position="266"/>
        <end position="287"/>
    </location>
</feature>
<dbReference type="InterPro" id="IPR013121">
    <property type="entry name" value="Fe_red_NAD-bd_6"/>
</dbReference>
<comment type="subcellular location">
    <subcellularLocation>
        <location evidence="1">Cell membrane</location>
        <topology evidence="1">Multi-pass membrane protein</topology>
    </subcellularLocation>
</comment>
<dbReference type="SFLD" id="SFLDS00052">
    <property type="entry name" value="Ferric_Reductase_Domain"/>
    <property type="match status" value="1"/>
</dbReference>
<evidence type="ECO:0000256" key="3">
    <source>
        <dbReference type="ARBA" id="ARBA00012668"/>
    </source>
</evidence>
<dbReference type="InterPro" id="IPR017927">
    <property type="entry name" value="FAD-bd_FR_type"/>
</dbReference>
<feature type="transmembrane region" description="Helical" evidence="15">
    <location>
        <begin position="240"/>
        <end position="259"/>
    </location>
</feature>
<keyword evidence="8 15" id="KW-1133">Transmembrane helix</keyword>
<sequence length="706" mass="78225">MMGMDMPMGDMTMGDGVPTFFSLQQMYWAAVGAAVACATAVNIYEKALCKHRLYAGGKFPARPKNFLLRLCATVTAAVREVSYVSPPPISIGSFAIRPPPLGRVILVLSNLVTLIVLCFYKLNPRDEWQYEDIAYRCGFITICQLPLIFLLAGKQNIIGFLTGSSYERLNWLHRWASRCLFVTMVMHMGFWFTSWGRYGYILVKLKTDSMSQTGLGAGAVLFWIVLSSFSPVRAFSYEVFVIQHLLSFTAFITMVYLHVPQEVRVWVWIPVGLYFFDRFMRLSVVLYNNLSIFHPRQRKAGKCNGLWACKAEFTPLPHHTTRVTIVDPPVSWEAGQHVFLSCHSIIPLQSHPFTISSLPGDGKMEFLIKAKRGGTHRFFRHAERNHGLPTTPSSQVSRKSIAIEGPYGRIRPLGQFDTVILLAGSTGASFTVPLMRDIVDQWCGGPRRGRTLRLFGDHGAITRKVRFAWVVKGRSQIDYFASEIENVITCVKNLRENGREDVEVDISVYVTCDESFTSEHHSGSSTTFSQEHGKAEEVGPTAGNGKNSTLQDDEPKVNAQVKTMEKAEVKSTKCCCTGVVEDENVIVHACNCDACGPSAPPKVPDPEKSALILENIASTSSTTASVQGQNDSPPSSIRILSGRPECRSLIQKELELALGESAVVVCGPSSLVETVRDSVVSLSDERAVHKGTGAQGIYMHTEYFGY</sequence>
<feature type="transmembrane region" description="Helical" evidence="15">
    <location>
        <begin position="172"/>
        <end position="193"/>
    </location>
</feature>
<organism evidence="17 18">
    <name type="scientific">Glutinoglossum americanum</name>
    <dbReference type="NCBI Taxonomy" id="1670608"/>
    <lineage>
        <taxon>Eukaryota</taxon>
        <taxon>Fungi</taxon>
        <taxon>Dikarya</taxon>
        <taxon>Ascomycota</taxon>
        <taxon>Pezizomycotina</taxon>
        <taxon>Geoglossomycetes</taxon>
        <taxon>Geoglossales</taxon>
        <taxon>Geoglossaceae</taxon>
        <taxon>Glutinoglossum</taxon>
    </lineage>
</organism>
<evidence type="ECO:0000256" key="5">
    <source>
        <dbReference type="ARBA" id="ARBA00022475"/>
    </source>
</evidence>
<feature type="domain" description="FAD-binding FR-type" evidence="16">
    <location>
        <begin position="277"/>
        <end position="413"/>
    </location>
</feature>
<dbReference type="GO" id="GO:0006879">
    <property type="term" value="P:intracellular iron ion homeostasis"/>
    <property type="evidence" value="ECO:0007669"/>
    <property type="project" value="TreeGrafter"/>
</dbReference>
<dbReference type="Gene3D" id="2.40.30.10">
    <property type="entry name" value="Translation factors"/>
    <property type="match status" value="1"/>
</dbReference>
<keyword evidence="7" id="KW-0249">Electron transport</keyword>
<dbReference type="CDD" id="cd06186">
    <property type="entry name" value="NOX_Duox_like_FAD_NADP"/>
    <property type="match status" value="1"/>
</dbReference>
<name>A0A9P8I4L9_9PEZI</name>
<feature type="transmembrane region" description="Helical" evidence="15">
    <location>
        <begin position="214"/>
        <end position="234"/>
    </location>
</feature>
<comment type="caution">
    <text evidence="17">The sequence shown here is derived from an EMBL/GenBank/DDBJ whole genome shotgun (WGS) entry which is preliminary data.</text>
</comment>
<evidence type="ECO:0000256" key="2">
    <source>
        <dbReference type="ARBA" id="ARBA00006278"/>
    </source>
</evidence>
<evidence type="ECO:0000256" key="8">
    <source>
        <dbReference type="ARBA" id="ARBA00022989"/>
    </source>
</evidence>
<dbReference type="GO" id="GO:0005886">
    <property type="term" value="C:plasma membrane"/>
    <property type="evidence" value="ECO:0007669"/>
    <property type="project" value="UniProtKB-SubCell"/>
</dbReference>
<evidence type="ECO:0000256" key="12">
    <source>
        <dbReference type="ARBA" id="ARBA00023180"/>
    </source>
</evidence>